<dbReference type="Proteomes" id="UP000679352">
    <property type="component" value="Chromosome"/>
</dbReference>
<dbReference type="InterPro" id="IPR036282">
    <property type="entry name" value="Glutathione-S-Trfase_C_sf"/>
</dbReference>
<dbReference type="SUPFAM" id="SSF47616">
    <property type="entry name" value="GST C-terminal domain-like"/>
    <property type="match status" value="1"/>
</dbReference>
<gene>
    <name evidence="2" type="ORF">KM031_03060</name>
</gene>
<evidence type="ECO:0000313" key="3">
    <source>
        <dbReference type="Proteomes" id="UP000679352"/>
    </source>
</evidence>
<evidence type="ECO:0000313" key="2">
    <source>
        <dbReference type="EMBL" id="QWK90904.1"/>
    </source>
</evidence>
<dbReference type="AlphaFoldDB" id="A0A975S174"/>
<dbReference type="InterPro" id="IPR036249">
    <property type="entry name" value="Thioredoxin-like_sf"/>
</dbReference>
<dbReference type="PANTHER" id="PTHR44051">
    <property type="entry name" value="GLUTATHIONE S-TRANSFERASE-RELATED"/>
    <property type="match status" value="1"/>
</dbReference>
<dbReference type="Pfam" id="PF02798">
    <property type="entry name" value="GST_N"/>
    <property type="match status" value="1"/>
</dbReference>
<organism evidence="2 3">
    <name type="scientific">Gemmobacter fulvus</name>
    <dbReference type="NCBI Taxonomy" id="2840474"/>
    <lineage>
        <taxon>Bacteria</taxon>
        <taxon>Pseudomonadati</taxon>
        <taxon>Pseudomonadota</taxon>
        <taxon>Alphaproteobacteria</taxon>
        <taxon>Rhodobacterales</taxon>
        <taxon>Paracoccaceae</taxon>
        <taxon>Gemmobacter</taxon>
    </lineage>
</organism>
<sequence length="215" mass="23690">MIRLHHIAQARSFRVLWFLHEAGLSHEVVRHSIFDKAIRSPDFLALSPAGRVPAVELDGQTLFESGAILELLTETRAPHLGAAPGDADRARYLEWLHFAETIGAHLANLTQQHIILREDHMRSPTVMRLEAKRLEKCLLAAAQARQGAGVLGRFSTADIALGYGLLIGAKFLRYADPALLAWQADLLARPALQAALAEDGVAEIYTRDFYEAPDG</sequence>
<dbReference type="CDD" id="cd03046">
    <property type="entry name" value="GST_N_GTT1_like"/>
    <property type="match status" value="1"/>
</dbReference>
<dbReference type="PANTHER" id="PTHR44051:SF8">
    <property type="entry name" value="GLUTATHIONE S-TRANSFERASE GSTA"/>
    <property type="match status" value="1"/>
</dbReference>
<protein>
    <submittedName>
        <fullName evidence="2">Glutathione S-transferase</fullName>
    </submittedName>
</protein>
<dbReference type="RefSeq" id="WP_215503095.1">
    <property type="nucleotide sequence ID" value="NZ_CP076361.1"/>
</dbReference>
<dbReference type="SFLD" id="SFLDS00019">
    <property type="entry name" value="Glutathione_Transferase_(cytos"/>
    <property type="match status" value="1"/>
</dbReference>
<dbReference type="InterPro" id="IPR004045">
    <property type="entry name" value="Glutathione_S-Trfase_N"/>
</dbReference>
<name>A0A975S174_9RHOB</name>
<dbReference type="EMBL" id="CP076361">
    <property type="protein sequence ID" value="QWK90904.1"/>
    <property type="molecule type" value="Genomic_DNA"/>
</dbReference>
<feature type="domain" description="GST N-terminal" evidence="1">
    <location>
        <begin position="1"/>
        <end position="80"/>
    </location>
</feature>
<dbReference type="PROSITE" id="PS50404">
    <property type="entry name" value="GST_NTER"/>
    <property type="match status" value="1"/>
</dbReference>
<reference evidence="2" key="1">
    <citation type="submission" date="2021-06" db="EMBL/GenBank/DDBJ databases">
        <title>Direct submission.</title>
        <authorList>
            <person name="Lee C.-S."/>
            <person name="Jin L."/>
        </authorList>
    </citation>
    <scope>NUCLEOTIDE SEQUENCE</scope>
    <source>
        <strain evidence="2">Con5</strain>
    </source>
</reference>
<accession>A0A975S174</accession>
<dbReference type="KEGG" id="gfu:KM031_03060"/>
<dbReference type="SFLD" id="SFLDG00358">
    <property type="entry name" value="Main_(cytGST)"/>
    <property type="match status" value="1"/>
</dbReference>
<evidence type="ECO:0000259" key="1">
    <source>
        <dbReference type="PROSITE" id="PS50404"/>
    </source>
</evidence>
<dbReference type="Gene3D" id="3.40.30.10">
    <property type="entry name" value="Glutaredoxin"/>
    <property type="match status" value="1"/>
</dbReference>
<proteinExistence type="predicted"/>
<dbReference type="SUPFAM" id="SSF52833">
    <property type="entry name" value="Thioredoxin-like"/>
    <property type="match status" value="1"/>
</dbReference>
<dbReference type="InterPro" id="IPR040079">
    <property type="entry name" value="Glutathione_S-Trfase"/>
</dbReference>
<dbReference type="Gene3D" id="1.20.1050.10">
    <property type="match status" value="1"/>
</dbReference>
<keyword evidence="3" id="KW-1185">Reference proteome</keyword>